<dbReference type="EMBL" id="FNDE01000024">
    <property type="protein sequence ID" value="SDH42664.1"/>
    <property type="molecule type" value="Genomic_DNA"/>
</dbReference>
<dbReference type="RefSeq" id="WP_057897337.1">
    <property type="nucleotide sequence ID" value="NZ_FNDE01000024.1"/>
</dbReference>
<evidence type="ECO:0000313" key="2">
    <source>
        <dbReference type="Proteomes" id="UP000198956"/>
    </source>
</evidence>
<name>A0A1G8CB29_ANETH</name>
<dbReference type="Proteomes" id="UP000198956">
    <property type="component" value="Unassembled WGS sequence"/>
</dbReference>
<gene>
    <name evidence="1" type="ORF">SAMN04489735_102425</name>
</gene>
<dbReference type="OrthoDB" id="2680477at2"/>
<protein>
    <submittedName>
        <fullName evidence="1">Uncharacterized protein</fullName>
    </submittedName>
</protein>
<evidence type="ECO:0000313" key="1">
    <source>
        <dbReference type="EMBL" id="SDH42664.1"/>
    </source>
</evidence>
<organism evidence="1 2">
    <name type="scientific">Aneurinibacillus thermoaerophilus</name>
    <dbReference type="NCBI Taxonomy" id="143495"/>
    <lineage>
        <taxon>Bacteria</taxon>
        <taxon>Bacillati</taxon>
        <taxon>Bacillota</taxon>
        <taxon>Bacilli</taxon>
        <taxon>Bacillales</taxon>
        <taxon>Paenibacillaceae</taxon>
        <taxon>Aneurinibacillus group</taxon>
        <taxon>Aneurinibacillus</taxon>
    </lineage>
</organism>
<sequence length="87" mass="10165">MNHDFNEEVFTYYKEGVLTEIGLNGRVSREEDDSLYLHLNYSEDLRKATYESCVMRTDRRGAGEEMAWFMVSVEAYGKAGMEYWDTG</sequence>
<dbReference type="AlphaFoldDB" id="A0A1G8CB29"/>
<reference evidence="1 2" key="1">
    <citation type="submission" date="2016-10" db="EMBL/GenBank/DDBJ databases">
        <authorList>
            <person name="de Groot N.N."/>
        </authorList>
    </citation>
    <scope>NUCLEOTIDE SEQUENCE [LARGE SCALE GENOMIC DNA]</scope>
    <source>
        <strain evidence="1 2">L 420-91</strain>
    </source>
</reference>
<accession>A0A1G8CB29</accession>
<proteinExistence type="predicted"/>